<dbReference type="GO" id="GO:0000400">
    <property type="term" value="F:four-way junction DNA binding"/>
    <property type="evidence" value="ECO:0007669"/>
    <property type="project" value="TreeGrafter"/>
</dbReference>
<comment type="subcellular location">
    <subcellularLocation>
        <location evidence="1">Nucleus</location>
    </subcellularLocation>
</comment>
<evidence type="ECO:0000313" key="4">
    <source>
        <dbReference type="EMBL" id="CAH2086774.1"/>
    </source>
</evidence>
<dbReference type="PANTHER" id="PTHR46457:SF1">
    <property type="entry name" value="DNA REPAIR PROTEIN RAD51 HOMOLOG 4"/>
    <property type="match status" value="1"/>
</dbReference>
<dbReference type="GO" id="GO:0005815">
    <property type="term" value="C:microtubule organizing center"/>
    <property type="evidence" value="ECO:0007669"/>
    <property type="project" value="TreeGrafter"/>
</dbReference>
<evidence type="ECO:0000259" key="3">
    <source>
        <dbReference type="PROSITE" id="PS50162"/>
    </source>
</evidence>
<organism evidence="4 5">
    <name type="scientific">Euphydryas editha</name>
    <name type="common">Edith's checkerspot</name>
    <dbReference type="NCBI Taxonomy" id="104508"/>
    <lineage>
        <taxon>Eukaryota</taxon>
        <taxon>Metazoa</taxon>
        <taxon>Ecdysozoa</taxon>
        <taxon>Arthropoda</taxon>
        <taxon>Hexapoda</taxon>
        <taxon>Insecta</taxon>
        <taxon>Pterygota</taxon>
        <taxon>Neoptera</taxon>
        <taxon>Endopterygota</taxon>
        <taxon>Lepidoptera</taxon>
        <taxon>Glossata</taxon>
        <taxon>Ditrysia</taxon>
        <taxon>Papilionoidea</taxon>
        <taxon>Nymphalidae</taxon>
        <taxon>Nymphalinae</taxon>
        <taxon>Euphydryas</taxon>
    </lineage>
</organism>
<feature type="domain" description="RecA family profile 1" evidence="3">
    <location>
        <begin position="78"/>
        <end position="247"/>
    </location>
</feature>
<gene>
    <name evidence="4" type="ORF">EEDITHA_LOCUS3107</name>
</gene>
<dbReference type="GO" id="GO:0003697">
    <property type="term" value="F:single-stranded DNA binding"/>
    <property type="evidence" value="ECO:0007669"/>
    <property type="project" value="TreeGrafter"/>
</dbReference>
<dbReference type="GO" id="GO:0000724">
    <property type="term" value="P:double-strand break repair via homologous recombination"/>
    <property type="evidence" value="ECO:0007669"/>
    <property type="project" value="TreeGrafter"/>
</dbReference>
<dbReference type="Gene3D" id="3.40.50.300">
    <property type="entry name" value="P-loop containing nucleotide triphosphate hydrolases"/>
    <property type="match status" value="1"/>
</dbReference>
<dbReference type="GO" id="GO:0000723">
    <property type="term" value="P:telomere maintenance"/>
    <property type="evidence" value="ECO:0007669"/>
    <property type="project" value="TreeGrafter"/>
</dbReference>
<keyword evidence="5" id="KW-1185">Reference proteome</keyword>
<reference evidence="4" key="1">
    <citation type="submission" date="2022-03" db="EMBL/GenBank/DDBJ databases">
        <authorList>
            <person name="Tunstrom K."/>
        </authorList>
    </citation>
    <scope>NUCLEOTIDE SEQUENCE</scope>
</reference>
<dbReference type="GO" id="GO:0005524">
    <property type="term" value="F:ATP binding"/>
    <property type="evidence" value="ECO:0007669"/>
    <property type="project" value="InterPro"/>
</dbReference>
<evidence type="ECO:0000256" key="1">
    <source>
        <dbReference type="ARBA" id="ARBA00004123"/>
    </source>
</evidence>
<dbReference type="Proteomes" id="UP001153954">
    <property type="component" value="Unassembled WGS sequence"/>
</dbReference>
<accession>A0AAU9TJ67</accession>
<dbReference type="GO" id="GO:0007131">
    <property type="term" value="P:reciprocal meiotic recombination"/>
    <property type="evidence" value="ECO:0007669"/>
    <property type="project" value="TreeGrafter"/>
</dbReference>
<dbReference type="Pfam" id="PF08423">
    <property type="entry name" value="Rad51"/>
    <property type="match status" value="1"/>
</dbReference>
<proteinExistence type="predicted"/>
<name>A0AAU9TJ67_EUPED</name>
<protein>
    <recommendedName>
        <fullName evidence="3">RecA family profile 1 domain-containing protein</fullName>
    </recommendedName>
</protein>
<dbReference type="AlphaFoldDB" id="A0AAU9TJ67"/>
<dbReference type="GO" id="GO:0042148">
    <property type="term" value="P:DNA strand invasion"/>
    <property type="evidence" value="ECO:0007669"/>
    <property type="project" value="TreeGrafter"/>
</dbReference>
<dbReference type="PROSITE" id="PS50162">
    <property type="entry name" value="RECA_2"/>
    <property type="match status" value="1"/>
</dbReference>
<dbReference type="InterPro" id="IPR013632">
    <property type="entry name" value="Rad51_C"/>
</dbReference>
<dbReference type="EMBL" id="CAKOGL010000005">
    <property type="protein sequence ID" value="CAH2086774.1"/>
    <property type="molecule type" value="Genomic_DNA"/>
</dbReference>
<evidence type="ECO:0000256" key="2">
    <source>
        <dbReference type="ARBA" id="ARBA00023242"/>
    </source>
</evidence>
<keyword evidence="2" id="KW-0539">Nucleus</keyword>
<evidence type="ECO:0000313" key="5">
    <source>
        <dbReference type="Proteomes" id="UP001153954"/>
    </source>
</evidence>
<dbReference type="InterPro" id="IPR051988">
    <property type="entry name" value="HRR_RAD51_Paralog"/>
</dbReference>
<dbReference type="PANTHER" id="PTHR46457">
    <property type="entry name" value="DNA REPAIR PROTEIN RAD51 HOMOLOG 4"/>
    <property type="match status" value="1"/>
</dbReference>
<comment type="caution">
    <text evidence="4">The sequence shown here is derived from an EMBL/GenBank/DDBJ whole genome shotgun (WGS) entry which is preliminary data.</text>
</comment>
<sequence length="337" mass="38256">MNALERKEHVYLTESILKTLKQNRIITLFDFLQEEAEKLSTLTKLTLPQVLEIRQEIFKKHSAHLINGATLFINSLTCKKYIPTHITSLDEVLGGGIPVGLITEVCGLAGCGKSQLCMQLAINSVKESDDSVLYVDTKGDFSAVRIQKILDANGVSYKDMALIMLKIRVVHIWNMEDLITLLENIKNGILKIEKLSLIIVDSLPCLMLQHFGDENKIGLTFLNRVVNNSRYISKEFQTGFIYVNIQTRWIDQDVSEPEEIESSCTVKDITYNEKRNRCLGKYWQTIPALLLVIEKCSDYDIENNYENCVMIKVIVTRHTNPLLAENCTLKLNALGVT</sequence>
<dbReference type="SUPFAM" id="SSF52540">
    <property type="entry name" value="P-loop containing nucleoside triphosphate hydrolases"/>
    <property type="match status" value="1"/>
</dbReference>
<dbReference type="GO" id="GO:0005657">
    <property type="term" value="C:replication fork"/>
    <property type="evidence" value="ECO:0007669"/>
    <property type="project" value="TreeGrafter"/>
</dbReference>
<dbReference type="InterPro" id="IPR020588">
    <property type="entry name" value="RecA_ATP-bd"/>
</dbReference>
<dbReference type="InterPro" id="IPR027417">
    <property type="entry name" value="P-loop_NTPase"/>
</dbReference>
<dbReference type="GO" id="GO:0033063">
    <property type="term" value="C:Rad51B-Rad51C-Rad51D-XRCC2 complex"/>
    <property type="evidence" value="ECO:0007669"/>
    <property type="project" value="TreeGrafter"/>
</dbReference>
<dbReference type="GO" id="GO:0140664">
    <property type="term" value="F:ATP-dependent DNA damage sensor activity"/>
    <property type="evidence" value="ECO:0007669"/>
    <property type="project" value="InterPro"/>
</dbReference>